<reference evidence="1" key="1">
    <citation type="submission" date="2023-03" db="EMBL/GenBank/DDBJ databases">
        <title>Massive genome expansion in bonnet fungi (Mycena s.s.) driven by repeated elements and novel gene families across ecological guilds.</title>
        <authorList>
            <consortium name="Lawrence Berkeley National Laboratory"/>
            <person name="Harder C.B."/>
            <person name="Miyauchi S."/>
            <person name="Viragh M."/>
            <person name="Kuo A."/>
            <person name="Thoen E."/>
            <person name="Andreopoulos B."/>
            <person name="Lu D."/>
            <person name="Skrede I."/>
            <person name="Drula E."/>
            <person name="Henrissat B."/>
            <person name="Morin E."/>
            <person name="Kohler A."/>
            <person name="Barry K."/>
            <person name="LaButti K."/>
            <person name="Morin E."/>
            <person name="Salamov A."/>
            <person name="Lipzen A."/>
            <person name="Mereny Z."/>
            <person name="Hegedus B."/>
            <person name="Baldrian P."/>
            <person name="Stursova M."/>
            <person name="Weitz H."/>
            <person name="Taylor A."/>
            <person name="Grigoriev I.V."/>
            <person name="Nagy L.G."/>
            <person name="Martin F."/>
            <person name="Kauserud H."/>
        </authorList>
    </citation>
    <scope>NUCLEOTIDE SEQUENCE</scope>
    <source>
        <strain evidence="1">CBHHK200</strain>
    </source>
</reference>
<dbReference type="Proteomes" id="UP001218188">
    <property type="component" value="Unassembled WGS sequence"/>
</dbReference>
<gene>
    <name evidence="1" type="ORF">C8F04DRAFT_1066144</name>
</gene>
<dbReference type="EMBL" id="JARJCM010000004">
    <property type="protein sequence ID" value="KAJ7045778.1"/>
    <property type="molecule type" value="Genomic_DNA"/>
</dbReference>
<keyword evidence="2" id="KW-1185">Reference proteome</keyword>
<accession>A0AAD6TGR3</accession>
<comment type="caution">
    <text evidence="1">The sequence shown here is derived from an EMBL/GenBank/DDBJ whole genome shotgun (WGS) entry which is preliminary data.</text>
</comment>
<protein>
    <submittedName>
        <fullName evidence="1">Uncharacterized protein</fullName>
    </submittedName>
</protein>
<sequence length="79" mass="8934">MLAMPAPPSLERYNGVPLVVMPDEAKALRELITLLYDPQCISSILEGEDFTLKMLGPTQLAKKYQVDWICKLVASQRRQ</sequence>
<proteinExistence type="predicted"/>
<organism evidence="1 2">
    <name type="scientific">Mycena alexandri</name>
    <dbReference type="NCBI Taxonomy" id="1745969"/>
    <lineage>
        <taxon>Eukaryota</taxon>
        <taxon>Fungi</taxon>
        <taxon>Dikarya</taxon>
        <taxon>Basidiomycota</taxon>
        <taxon>Agaricomycotina</taxon>
        <taxon>Agaricomycetes</taxon>
        <taxon>Agaricomycetidae</taxon>
        <taxon>Agaricales</taxon>
        <taxon>Marasmiineae</taxon>
        <taxon>Mycenaceae</taxon>
        <taxon>Mycena</taxon>
    </lineage>
</organism>
<evidence type="ECO:0000313" key="2">
    <source>
        <dbReference type="Proteomes" id="UP001218188"/>
    </source>
</evidence>
<name>A0AAD6TGR3_9AGAR</name>
<dbReference type="AlphaFoldDB" id="A0AAD6TGR3"/>
<evidence type="ECO:0000313" key="1">
    <source>
        <dbReference type="EMBL" id="KAJ7045778.1"/>
    </source>
</evidence>